<evidence type="ECO:0000313" key="2">
    <source>
        <dbReference type="EMBL" id="MBE1553030.1"/>
    </source>
</evidence>
<dbReference type="CDD" id="cd06974">
    <property type="entry name" value="TerD_like"/>
    <property type="match status" value="1"/>
</dbReference>
<accession>A0A927MEK2</accession>
<proteinExistence type="predicted"/>
<keyword evidence="3" id="KW-1185">Reference proteome</keyword>
<feature type="domain" description="TerD" evidence="1">
    <location>
        <begin position="1"/>
        <end position="205"/>
    </location>
</feature>
<dbReference type="EMBL" id="JADBEL010000001">
    <property type="protein sequence ID" value="MBE1553030.1"/>
    <property type="molecule type" value="Genomic_DNA"/>
</dbReference>
<gene>
    <name evidence="2" type="ORF">H4683_000099</name>
</gene>
<dbReference type="RefSeq" id="WP_192596864.1">
    <property type="nucleotide sequence ID" value="NZ_JADBEL010000001.1"/>
</dbReference>
<protein>
    <submittedName>
        <fullName evidence="2">Stress response protein SCP2</fullName>
    </submittedName>
</protein>
<dbReference type="InterPro" id="IPR051324">
    <property type="entry name" value="Stress/Tellurium_Resist"/>
</dbReference>
<dbReference type="PANTHER" id="PTHR32097:SF15">
    <property type="entry name" value="STRESS RESPONSE PROTEIN SCP2"/>
    <property type="match status" value="1"/>
</dbReference>
<sequence length="206" mass="22010">MAIVLQKGQRIDLTKGHPGLEKIIVGLGWDPIEKKSGGLLGGLFGGGGGSGGSNSNMDIDASVIMLQDDKFVDKNNLVYFGNLKSKCGSVQHAGDNTTGEGDGDDEQVIVELKKVPANINKLVFVVNIYNCVKLKQDFGQVENAFIRVINSGNNEELLKFDLSENYAGLTSLTVAEIYRSGSEWKFGAVGSGSTDAGLSSMVERYK</sequence>
<dbReference type="InterPro" id="IPR003325">
    <property type="entry name" value="TerD"/>
</dbReference>
<organism evidence="2 3">
    <name type="scientific">Sporosarcina limicola</name>
    <dbReference type="NCBI Taxonomy" id="34101"/>
    <lineage>
        <taxon>Bacteria</taxon>
        <taxon>Bacillati</taxon>
        <taxon>Bacillota</taxon>
        <taxon>Bacilli</taxon>
        <taxon>Bacillales</taxon>
        <taxon>Caryophanaceae</taxon>
        <taxon>Sporosarcina</taxon>
    </lineage>
</organism>
<dbReference type="PANTHER" id="PTHR32097">
    <property type="entry name" value="CAMP-BINDING PROTEIN 1-RELATED"/>
    <property type="match status" value="1"/>
</dbReference>
<dbReference type="Pfam" id="PF02342">
    <property type="entry name" value="TerD"/>
    <property type="match status" value="1"/>
</dbReference>
<evidence type="ECO:0000313" key="3">
    <source>
        <dbReference type="Proteomes" id="UP000658225"/>
    </source>
</evidence>
<reference evidence="2" key="1">
    <citation type="submission" date="2020-10" db="EMBL/GenBank/DDBJ databases">
        <title>Genomic Encyclopedia of Type Strains, Phase IV (KMG-IV): sequencing the most valuable type-strain genomes for metagenomic binning, comparative biology and taxonomic classification.</title>
        <authorList>
            <person name="Goeker M."/>
        </authorList>
    </citation>
    <scope>NUCLEOTIDE SEQUENCE</scope>
    <source>
        <strain evidence="2">DSM 13886</strain>
    </source>
</reference>
<evidence type="ECO:0000259" key="1">
    <source>
        <dbReference type="Pfam" id="PF02342"/>
    </source>
</evidence>
<dbReference type="AlphaFoldDB" id="A0A927MEK2"/>
<dbReference type="Proteomes" id="UP000658225">
    <property type="component" value="Unassembled WGS sequence"/>
</dbReference>
<name>A0A927MEK2_9BACL</name>
<dbReference type="Gene3D" id="2.60.60.30">
    <property type="entry name" value="sav2460 like domains"/>
    <property type="match status" value="1"/>
</dbReference>
<comment type="caution">
    <text evidence="2">The sequence shown here is derived from an EMBL/GenBank/DDBJ whole genome shotgun (WGS) entry which is preliminary data.</text>
</comment>